<evidence type="ECO:0000259" key="7">
    <source>
        <dbReference type="PROSITE" id="PS50885"/>
    </source>
</evidence>
<evidence type="ECO:0000256" key="3">
    <source>
        <dbReference type="PROSITE-ProRule" id="PRU00284"/>
    </source>
</evidence>
<organism evidence="8 9">
    <name type="scientific">Peteryoungia aggregata LMG 23059</name>
    <dbReference type="NCBI Taxonomy" id="1368425"/>
    <lineage>
        <taxon>Bacteria</taxon>
        <taxon>Pseudomonadati</taxon>
        <taxon>Pseudomonadota</taxon>
        <taxon>Alphaproteobacteria</taxon>
        <taxon>Hyphomicrobiales</taxon>
        <taxon>Rhizobiaceae</taxon>
        <taxon>Peteryoungia</taxon>
    </lineage>
</organism>
<reference evidence="8 9" key="1">
    <citation type="submission" date="2023-07" db="EMBL/GenBank/DDBJ databases">
        <title>Genomic Encyclopedia of Type Strains, Phase IV (KMG-IV): sequencing the most valuable type-strain genomes for metagenomic binning, comparative biology and taxonomic classification.</title>
        <authorList>
            <person name="Goeker M."/>
        </authorList>
    </citation>
    <scope>NUCLEOTIDE SEQUENCE [LARGE SCALE GENOMIC DNA]</scope>
    <source>
        <strain evidence="8 9">DSM 1111</strain>
    </source>
</reference>
<feature type="region of interest" description="Disordered" evidence="4">
    <location>
        <begin position="389"/>
        <end position="413"/>
    </location>
</feature>
<feature type="transmembrane region" description="Helical" evidence="5">
    <location>
        <begin position="186"/>
        <end position="208"/>
    </location>
</feature>
<dbReference type="CDD" id="cd11386">
    <property type="entry name" value="MCP_signal"/>
    <property type="match status" value="1"/>
</dbReference>
<keyword evidence="9" id="KW-1185">Reference proteome</keyword>
<evidence type="ECO:0000256" key="5">
    <source>
        <dbReference type="SAM" id="Phobius"/>
    </source>
</evidence>
<dbReference type="Proteomes" id="UP001238496">
    <property type="component" value="Unassembled WGS sequence"/>
</dbReference>
<dbReference type="InterPro" id="IPR003660">
    <property type="entry name" value="HAMP_dom"/>
</dbReference>
<feature type="domain" description="HAMP" evidence="7">
    <location>
        <begin position="210"/>
        <end position="263"/>
    </location>
</feature>
<dbReference type="SUPFAM" id="SSF158472">
    <property type="entry name" value="HAMP domain-like"/>
    <property type="match status" value="1"/>
</dbReference>
<evidence type="ECO:0000256" key="2">
    <source>
        <dbReference type="ARBA" id="ARBA00029447"/>
    </source>
</evidence>
<keyword evidence="5" id="KW-0472">Membrane</keyword>
<feature type="compositionally biased region" description="Basic and acidic residues" evidence="4">
    <location>
        <begin position="389"/>
        <end position="406"/>
    </location>
</feature>
<comment type="similarity">
    <text evidence="2">Belongs to the methyl-accepting chemotaxis (MCP) protein family.</text>
</comment>
<dbReference type="PANTHER" id="PTHR43531:SF11">
    <property type="entry name" value="METHYL-ACCEPTING CHEMOTAXIS PROTEIN 3"/>
    <property type="match status" value="1"/>
</dbReference>
<dbReference type="Pfam" id="PF00672">
    <property type="entry name" value="HAMP"/>
    <property type="match status" value="1"/>
</dbReference>
<dbReference type="EMBL" id="JAUSUW010000023">
    <property type="protein sequence ID" value="MDQ0423536.1"/>
    <property type="molecule type" value="Genomic_DNA"/>
</dbReference>
<evidence type="ECO:0000313" key="8">
    <source>
        <dbReference type="EMBL" id="MDQ0423536.1"/>
    </source>
</evidence>
<dbReference type="Gene3D" id="6.10.340.10">
    <property type="match status" value="1"/>
</dbReference>
<keyword evidence="5" id="KW-0812">Transmembrane</keyword>
<name>A0ABU0GDU9_9HYPH</name>
<evidence type="ECO:0000256" key="4">
    <source>
        <dbReference type="SAM" id="MobiDB-lite"/>
    </source>
</evidence>
<feature type="domain" description="Methyl-accepting transducer" evidence="6">
    <location>
        <begin position="348"/>
        <end position="577"/>
    </location>
</feature>
<dbReference type="PANTHER" id="PTHR43531">
    <property type="entry name" value="PROTEIN ICFG"/>
    <property type="match status" value="1"/>
</dbReference>
<dbReference type="SMART" id="SM00304">
    <property type="entry name" value="HAMP"/>
    <property type="match status" value="3"/>
</dbReference>
<dbReference type="SMART" id="SM00283">
    <property type="entry name" value="MA"/>
    <property type="match status" value="1"/>
</dbReference>
<evidence type="ECO:0000256" key="1">
    <source>
        <dbReference type="ARBA" id="ARBA00022500"/>
    </source>
</evidence>
<evidence type="ECO:0000313" key="9">
    <source>
        <dbReference type="Proteomes" id="UP001238496"/>
    </source>
</evidence>
<dbReference type="RefSeq" id="WP_307377587.1">
    <property type="nucleotide sequence ID" value="NZ_JAUSUW010000023.1"/>
</dbReference>
<dbReference type="SUPFAM" id="SSF58104">
    <property type="entry name" value="Methyl-accepting chemotaxis protein (MCP) signaling domain"/>
    <property type="match status" value="1"/>
</dbReference>
<dbReference type="CDD" id="cd06225">
    <property type="entry name" value="HAMP"/>
    <property type="match status" value="1"/>
</dbReference>
<dbReference type="PROSITE" id="PS50111">
    <property type="entry name" value="CHEMOTAXIS_TRANSDUC_2"/>
    <property type="match status" value="1"/>
</dbReference>
<gene>
    <name evidence="8" type="ORF">J2045_004588</name>
</gene>
<dbReference type="InterPro" id="IPR004089">
    <property type="entry name" value="MCPsignal_dom"/>
</dbReference>
<dbReference type="PROSITE" id="PS50885">
    <property type="entry name" value="HAMP"/>
    <property type="match status" value="2"/>
</dbReference>
<keyword evidence="1" id="KW-0145">Chemotaxis</keyword>
<dbReference type="Pfam" id="PF00015">
    <property type="entry name" value="MCPsignal"/>
    <property type="match status" value="1"/>
</dbReference>
<keyword evidence="3" id="KW-0807">Transducer</keyword>
<feature type="domain" description="HAMP" evidence="7">
    <location>
        <begin position="291"/>
        <end position="343"/>
    </location>
</feature>
<keyword evidence="5" id="KW-1133">Transmembrane helix</keyword>
<proteinExistence type="inferred from homology"/>
<accession>A0ABU0GDU9</accession>
<dbReference type="InterPro" id="IPR051310">
    <property type="entry name" value="MCP_chemotaxis"/>
</dbReference>
<evidence type="ECO:0000259" key="6">
    <source>
        <dbReference type="PROSITE" id="PS50111"/>
    </source>
</evidence>
<sequence length="622" mass="67812">MTMTISRSLAFFGLFVALGFGLALGVFYYSFERLKVNGPVYDELRLGQEFIADIMPPPLFLMEPFLIAFETGSGAENADQNIRRIIIARQTYAKSMRRWQYSGLSPEILEGLRNKVKPSADAFWTEMNEVFIPAVKSKNRIVMSRSLKRLEEAYETQRAAVIELTALAQDEMRAHKDTSLATAHNLTIFTAIASGLAFLLLVAGLVAFSRRAVAPLGQFGRYMNDLAGGDYETPVPYAHRRDEIGAMSHAVAVFREAGLEKIRLQQEAERQQGVIEAERNARLASQTAQAENLQRVITDLGAGLERLSQFNIRNTLDVPFQPEFEQLRHDFNKSLAVFQETMAQVLDKAKQIESNAGALQQSSDQLAKRTEQQAAALEETAAALQDVTKNIRDSSSRTGSTRDKTRNARASVTKSTKVVQDAIEAMRRIEAASSSIASITDVIDQIAFQTNLLALNAGVEAARAGDAGKGFAVVAQEVRDLAQRSASAAKEINSLIAQSGREVAAGVALVRDTGEVLGEIETSIAAIASDVEAITASAEEQASGLGEINQAVNQMDQLTQQNAGMVEETSAATHSLSEEVSELVRLVGQFVFNRRSRVRDTPEDMAKTIAMRGQSAVARSAA</sequence>
<dbReference type="Gene3D" id="1.10.287.950">
    <property type="entry name" value="Methyl-accepting chemotaxis protein"/>
    <property type="match status" value="1"/>
</dbReference>
<protein>
    <submittedName>
        <fullName evidence="8">Methyl-accepting chemotaxis protein</fullName>
    </submittedName>
</protein>
<comment type="caution">
    <text evidence="8">The sequence shown here is derived from an EMBL/GenBank/DDBJ whole genome shotgun (WGS) entry which is preliminary data.</text>
</comment>